<dbReference type="OrthoDB" id="43460at2759"/>
<dbReference type="AlphaFoldDB" id="A0A0U9HV25"/>
<accession>A0A0U9HV25</accession>
<dbReference type="Pfam" id="PF10300">
    <property type="entry name" value="Iml2-TPR_39"/>
    <property type="match status" value="1"/>
</dbReference>
<evidence type="ECO:0008006" key="4">
    <source>
        <dbReference type="Google" id="ProtNLM"/>
    </source>
</evidence>
<dbReference type="Gene3D" id="1.25.40.10">
    <property type="entry name" value="Tetratricopeptide repeat domain"/>
    <property type="match status" value="1"/>
</dbReference>
<organism evidence="2 3">
    <name type="scientific">Klebsormidium nitens</name>
    <name type="common">Green alga</name>
    <name type="synonym">Ulothrix nitens</name>
    <dbReference type="NCBI Taxonomy" id="105231"/>
    <lineage>
        <taxon>Eukaryota</taxon>
        <taxon>Viridiplantae</taxon>
        <taxon>Streptophyta</taxon>
        <taxon>Klebsormidiophyceae</taxon>
        <taxon>Klebsormidiales</taxon>
        <taxon>Klebsormidiaceae</taxon>
        <taxon>Klebsormidium</taxon>
    </lineage>
</organism>
<gene>
    <name evidence="2" type="ORF">KFL_001570250</name>
</gene>
<reference evidence="2 3" key="1">
    <citation type="journal article" date="2014" name="Nat. Commun.">
        <title>Klebsormidium flaccidum genome reveals primary factors for plant terrestrial adaptation.</title>
        <authorList>
            <person name="Hori K."/>
            <person name="Maruyama F."/>
            <person name="Fujisawa T."/>
            <person name="Togashi T."/>
            <person name="Yamamoto N."/>
            <person name="Seo M."/>
            <person name="Sato S."/>
            <person name="Yamada T."/>
            <person name="Mori H."/>
            <person name="Tajima N."/>
            <person name="Moriyama T."/>
            <person name="Ikeuchi M."/>
            <person name="Watanabe M."/>
            <person name="Wada H."/>
            <person name="Kobayashi K."/>
            <person name="Saito M."/>
            <person name="Masuda T."/>
            <person name="Sasaki-Sekimoto Y."/>
            <person name="Mashiguchi K."/>
            <person name="Awai K."/>
            <person name="Shimojima M."/>
            <person name="Masuda S."/>
            <person name="Iwai M."/>
            <person name="Nobusawa T."/>
            <person name="Narise T."/>
            <person name="Kondo S."/>
            <person name="Saito H."/>
            <person name="Sato R."/>
            <person name="Murakawa M."/>
            <person name="Ihara Y."/>
            <person name="Oshima-Yamada Y."/>
            <person name="Ohtaka K."/>
            <person name="Satoh M."/>
            <person name="Sonobe K."/>
            <person name="Ishii M."/>
            <person name="Ohtani R."/>
            <person name="Kanamori-Sato M."/>
            <person name="Honoki R."/>
            <person name="Miyazaki D."/>
            <person name="Mochizuki H."/>
            <person name="Umetsu J."/>
            <person name="Higashi K."/>
            <person name="Shibata D."/>
            <person name="Kamiya Y."/>
            <person name="Sato N."/>
            <person name="Nakamura Y."/>
            <person name="Tabata S."/>
            <person name="Ida S."/>
            <person name="Kurokawa K."/>
            <person name="Ohta H."/>
        </authorList>
    </citation>
    <scope>NUCLEOTIDE SEQUENCE [LARGE SCALE GENOMIC DNA]</scope>
    <source>
        <strain evidence="2 3">NIES-2285</strain>
    </source>
</reference>
<keyword evidence="3" id="KW-1185">Reference proteome</keyword>
<dbReference type="Proteomes" id="UP000054558">
    <property type="component" value="Unassembled WGS sequence"/>
</dbReference>
<evidence type="ECO:0000256" key="1">
    <source>
        <dbReference type="SAM" id="MobiDB-lite"/>
    </source>
</evidence>
<feature type="region of interest" description="Disordered" evidence="1">
    <location>
        <begin position="350"/>
        <end position="379"/>
    </location>
</feature>
<evidence type="ECO:0000313" key="2">
    <source>
        <dbReference type="EMBL" id="GAQ83686.1"/>
    </source>
</evidence>
<dbReference type="SUPFAM" id="SSF48452">
    <property type="entry name" value="TPR-like"/>
    <property type="match status" value="1"/>
</dbReference>
<dbReference type="InterPro" id="IPR019412">
    <property type="entry name" value="IML2/TPR_39"/>
</dbReference>
<name>A0A0U9HV25_KLENI</name>
<evidence type="ECO:0000313" key="3">
    <source>
        <dbReference type="Proteomes" id="UP000054558"/>
    </source>
</evidence>
<dbReference type="PANTHER" id="PTHR31859">
    <property type="entry name" value="TETRATRICOPEPTIDE REPEAT PROTEIN 39 FAMILY MEMBER"/>
    <property type="match status" value="1"/>
</dbReference>
<sequence>MRRLLPFGRSKKLAADPACTRGRILHFRVTRAHSHLLQALLLFRLGTASSYVTGALKLKSCWNAYQQLYEEDVVGSKDGKEQSGAEALASADRGDILYGIGGFHFFVSLVPPAFKWIVESLGFKGDQSASQPQLRECICAGGNRVYAAYLLLIWQDTFFFKARERAERLFEEATERFESKGTHSALFQYLGGYLARVRGGLDLAIERFERAHAASSEVRPFQLMCLYEIGWCHFLVGDYSRAVERFVPFLAEFRSPSYHAFCAYQLGCALDLLGRRKEATAAMTSVAGYVRKHFTFDQYAARRARLYIKRGGMSEFDRAILPVHSSIEIKDFRGALKLLQIARCHVSSGAGSFDGSAEPESESGARMNSPAPSGAADFERDAEDALCRTNARVLDRRKTRTYLDTELDSNASAKDIRFTEFATGLQKPGASIGHVAAEKETTRGWVEGVDKPPGTVPIVDDESAVYMFCLAQSLVGVKRDDLALDCYKAILNAQREIREEFYIVPYSWVGVGEIYHRKSDLSAAEEALLVAKKRYSGYDFDKPLIRRIEHAVGLLKGARSEEAEVDL</sequence>
<dbReference type="EMBL" id="DF237106">
    <property type="protein sequence ID" value="GAQ83686.1"/>
    <property type="molecule type" value="Genomic_DNA"/>
</dbReference>
<dbReference type="PANTHER" id="PTHR31859:SF1">
    <property type="entry name" value="TETRATRICOPEPTIDE REPEAT PROTEIN 39C"/>
    <property type="match status" value="1"/>
</dbReference>
<proteinExistence type="predicted"/>
<dbReference type="InterPro" id="IPR011990">
    <property type="entry name" value="TPR-like_helical_dom_sf"/>
</dbReference>
<protein>
    <recommendedName>
        <fullName evidence="4">Tetratricopeptide repeat-containing protein</fullName>
    </recommendedName>
</protein>